<reference evidence="2" key="1">
    <citation type="submission" date="2023-03" db="EMBL/GenBank/DDBJ databases">
        <title>Andean soil-derived lignocellulolytic bacterial consortium as a source of novel taxa and putative plastic-active enzymes.</title>
        <authorList>
            <person name="Diaz-Garcia L."/>
            <person name="Chuvochina M."/>
            <person name="Feuerriegel G."/>
            <person name="Bunk B."/>
            <person name="Sproer C."/>
            <person name="Streit W.R."/>
            <person name="Rodriguez L.M."/>
            <person name="Overmann J."/>
            <person name="Jimenez D.J."/>
        </authorList>
    </citation>
    <scope>NUCLEOTIDE SEQUENCE</scope>
    <source>
        <strain evidence="2">MAG 7</strain>
    </source>
</reference>
<gene>
    <name evidence="2" type="ORF">P0Y53_17895</name>
</gene>
<dbReference type="PROSITE" id="PS51257">
    <property type="entry name" value="PROKAR_LIPOPROTEIN"/>
    <property type="match status" value="1"/>
</dbReference>
<protein>
    <submittedName>
        <fullName evidence="2">SusD/RagB family nutrient-binding outer membrane lipoprotein</fullName>
    </submittedName>
</protein>
<evidence type="ECO:0000313" key="3">
    <source>
        <dbReference type="Proteomes" id="UP001220610"/>
    </source>
</evidence>
<dbReference type="Proteomes" id="UP001220610">
    <property type="component" value="Chromosome"/>
</dbReference>
<keyword evidence="2" id="KW-0449">Lipoprotein</keyword>
<evidence type="ECO:0000313" key="2">
    <source>
        <dbReference type="EMBL" id="WEK34362.1"/>
    </source>
</evidence>
<dbReference type="SUPFAM" id="SSF48452">
    <property type="entry name" value="TPR-like"/>
    <property type="match status" value="1"/>
</dbReference>
<dbReference type="Gene3D" id="1.25.40.390">
    <property type="match status" value="1"/>
</dbReference>
<proteinExistence type="predicted"/>
<dbReference type="EMBL" id="CP119311">
    <property type="protein sequence ID" value="WEK34362.1"/>
    <property type="molecule type" value="Genomic_DNA"/>
</dbReference>
<keyword evidence="1" id="KW-0732">Signal</keyword>
<evidence type="ECO:0000256" key="1">
    <source>
        <dbReference type="SAM" id="SignalP"/>
    </source>
</evidence>
<feature type="chain" id="PRO_5042587175" evidence="1">
    <location>
        <begin position="21"/>
        <end position="533"/>
    </location>
</feature>
<accession>A0AAJ5WPG4</accession>
<organism evidence="2 3">
    <name type="scientific">Candidatus Pseudobacter hemicellulosilyticus</name>
    <dbReference type="NCBI Taxonomy" id="3121375"/>
    <lineage>
        <taxon>Bacteria</taxon>
        <taxon>Pseudomonadati</taxon>
        <taxon>Bacteroidota</taxon>
        <taxon>Chitinophagia</taxon>
        <taxon>Chitinophagales</taxon>
        <taxon>Chitinophagaceae</taxon>
        <taxon>Pseudobacter</taxon>
    </lineage>
</organism>
<dbReference type="InterPro" id="IPR041662">
    <property type="entry name" value="SusD-like_2"/>
</dbReference>
<dbReference type="Pfam" id="PF12771">
    <property type="entry name" value="SusD-like_2"/>
    <property type="match status" value="1"/>
</dbReference>
<dbReference type="AlphaFoldDB" id="A0AAJ5WPG4"/>
<name>A0AAJ5WPG4_9BACT</name>
<feature type="signal peptide" evidence="1">
    <location>
        <begin position="1"/>
        <end position="20"/>
    </location>
</feature>
<sequence length="533" mass="59459">MKLFLYILVAGILLAGQACTKGFDDLNTNPSGISDLDPSYQLTKIQADMSGDREDTWRYDLGICSPIVQQLGGSWWTQHGGMYQVVEKNHWFSHWETTFPRELKNIQDIIDKTADDPAQANMHAAARILRVYLYAKLTDLYGDIPYSEAIKGYTERKFLPKYDSQESIYQDFFKELEAAVATLDAAGPAIKGDLFFSGDISKWKKLGNSLRLRLGFRLTKVNSGEAQRQVEAAIAGGVMTQLEDICMLKHAAISFTIGDNRGNGRSQVFKSEPISAGFRLVRTFVDTMVNTQDPRLYIFGGTYIGDGIIGVSNNLIDLSGLMPALGTTPGAMAWNEWSDYGTVQDGAGNDIYVGHNNKFLQPSKYVSALDAPFFHITPAEVEFLLAEAAARGWGGLTDPEEHFMKGIQLACEATKYYPGAPAIAQERINDLKDAYTPFPTAFADRMNAIHTQVWVNFFLNGAEAYANFRRTGYPALTPFTSVEWYTSGTNGVIPRRFFYPESEAIQNPVNYQAAVDRLGGANDWLKRVWWDKE</sequence>
<dbReference type="InterPro" id="IPR011990">
    <property type="entry name" value="TPR-like_helical_dom_sf"/>
</dbReference>